<dbReference type="AlphaFoldDB" id="A0A9Q8LH17"/>
<dbReference type="Gene3D" id="3.40.50.1820">
    <property type="entry name" value="alpha/beta hydrolase"/>
    <property type="match status" value="1"/>
</dbReference>
<comment type="similarity">
    <text evidence="1">Belongs to the polyketide transferase af380 family.</text>
</comment>
<evidence type="ECO:0000313" key="3">
    <source>
        <dbReference type="Proteomes" id="UP000756132"/>
    </source>
</evidence>
<dbReference type="KEGG" id="ffu:CLAFUR5_06135"/>
<organism evidence="2 3">
    <name type="scientific">Passalora fulva</name>
    <name type="common">Tomato leaf mold</name>
    <name type="synonym">Cladosporium fulvum</name>
    <dbReference type="NCBI Taxonomy" id="5499"/>
    <lineage>
        <taxon>Eukaryota</taxon>
        <taxon>Fungi</taxon>
        <taxon>Dikarya</taxon>
        <taxon>Ascomycota</taxon>
        <taxon>Pezizomycotina</taxon>
        <taxon>Dothideomycetes</taxon>
        <taxon>Dothideomycetidae</taxon>
        <taxon>Mycosphaerellales</taxon>
        <taxon>Mycosphaerellaceae</taxon>
        <taxon>Fulvia</taxon>
    </lineage>
</organism>
<sequence>MLTAAQNSSYGADNFYQSDNVTLWPISFPSQYDTTAAAANLFLPDFVNYNTSHPAIIVSPTMGAVKEQSANLYAQKLAE</sequence>
<dbReference type="RefSeq" id="XP_047761642.1">
    <property type="nucleotide sequence ID" value="XM_047905283.1"/>
</dbReference>
<reference evidence="2" key="2">
    <citation type="journal article" date="2022" name="Microb. Genom.">
        <title>A chromosome-scale genome assembly of the tomato pathogen Cladosporium fulvum reveals a compartmentalized genome architecture and the presence of a dispensable chromosome.</title>
        <authorList>
            <person name="Zaccaron A.Z."/>
            <person name="Chen L.H."/>
            <person name="Samaras A."/>
            <person name="Stergiopoulos I."/>
        </authorList>
    </citation>
    <scope>NUCLEOTIDE SEQUENCE</scope>
    <source>
        <strain evidence="2">Race5_Kim</strain>
    </source>
</reference>
<keyword evidence="3" id="KW-1185">Reference proteome</keyword>
<evidence type="ECO:0000256" key="1">
    <source>
        <dbReference type="ARBA" id="ARBA00029464"/>
    </source>
</evidence>
<dbReference type="OrthoDB" id="2498029at2759"/>
<name>A0A9Q8LH17_PASFU</name>
<dbReference type="GeneID" id="71986013"/>
<accession>A0A9Q8LH17</accession>
<dbReference type="InterPro" id="IPR029058">
    <property type="entry name" value="AB_hydrolase_fold"/>
</dbReference>
<dbReference type="PANTHER" id="PTHR47751">
    <property type="entry name" value="SUPERFAMILY HYDROLASE, PUTATIVE (AFU_ORTHOLOGUE AFUA_2G16580)-RELATED"/>
    <property type="match status" value="1"/>
</dbReference>
<dbReference type="EMBL" id="CP090167">
    <property type="protein sequence ID" value="UJO17276.1"/>
    <property type="molecule type" value="Genomic_DNA"/>
</dbReference>
<protein>
    <submittedName>
        <fullName evidence="2">Uncharacterized protein</fullName>
    </submittedName>
</protein>
<dbReference type="Proteomes" id="UP000756132">
    <property type="component" value="Chromosome 5"/>
</dbReference>
<evidence type="ECO:0000313" key="2">
    <source>
        <dbReference type="EMBL" id="UJO17276.1"/>
    </source>
</evidence>
<dbReference type="PANTHER" id="PTHR47751:SF1">
    <property type="entry name" value="SUPERFAMILY HYDROLASE, PUTATIVE (AFU_ORTHOLOGUE AFUA_2G16580)-RELATED"/>
    <property type="match status" value="1"/>
</dbReference>
<dbReference type="InterPro" id="IPR051411">
    <property type="entry name" value="Polyketide_trans_af380"/>
</dbReference>
<proteinExistence type="inferred from homology"/>
<reference evidence="2" key="1">
    <citation type="submission" date="2021-12" db="EMBL/GenBank/DDBJ databases">
        <authorList>
            <person name="Zaccaron A."/>
            <person name="Stergiopoulos I."/>
        </authorList>
    </citation>
    <scope>NUCLEOTIDE SEQUENCE</scope>
    <source>
        <strain evidence="2">Race5_Kim</strain>
    </source>
</reference>
<gene>
    <name evidence="2" type="ORF">CLAFUR5_06135</name>
</gene>